<feature type="region of interest" description="Disordered" evidence="1">
    <location>
        <begin position="811"/>
        <end position="874"/>
    </location>
</feature>
<proteinExistence type="predicted"/>
<feature type="region of interest" description="Disordered" evidence="1">
    <location>
        <begin position="325"/>
        <end position="362"/>
    </location>
</feature>
<feature type="compositionally biased region" description="Polar residues" evidence="1">
    <location>
        <begin position="629"/>
        <end position="652"/>
    </location>
</feature>
<feature type="region of interest" description="Disordered" evidence="1">
    <location>
        <begin position="111"/>
        <end position="145"/>
    </location>
</feature>
<feature type="region of interest" description="Disordered" evidence="1">
    <location>
        <begin position="160"/>
        <end position="249"/>
    </location>
</feature>
<dbReference type="OMA" id="DIHDPFF"/>
<protein>
    <recommendedName>
        <fullName evidence="2">Winged helix Storkhead-box1 domain-containing protein</fullName>
    </recommendedName>
</protein>
<dbReference type="AlphaFoldDB" id="A0A914AAV2"/>
<organism evidence="3 4">
    <name type="scientific">Patiria miniata</name>
    <name type="common">Bat star</name>
    <name type="synonym">Asterina miniata</name>
    <dbReference type="NCBI Taxonomy" id="46514"/>
    <lineage>
        <taxon>Eukaryota</taxon>
        <taxon>Metazoa</taxon>
        <taxon>Echinodermata</taxon>
        <taxon>Eleutherozoa</taxon>
        <taxon>Asterozoa</taxon>
        <taxon>Asteroidea</taxon>
        <taxon>Valvatacea</taxon>
        <taxon>Valvatida</taxon>
        <taxon>Asterinidae</taxon>
        <taxon>Patiria</taxon>
    </lineage>
</organism>
<dbReference type="GO" id="GO:0005634">
    <property type="term" value="C:nucleus"/>
    <property type="evidence" value="ECO:0007669"/>
    <property type="project" value="TreeGrafter"/>
</dbReference>
<dbReference type="Proteomes" id="UP000887568">
    <property type="component" value="Unplaced"/>
</dbReference>
<dbReference type="InterPro" id="IPR040126">
    <property type="entry name" value="STOX1/2"/>
</dbReference>
<feature type="compositionally biased region" description="Polar residues" evidence="1">
    <location>
        <begin position="163"/>
        <end position="174"/>
    </location>
</feature>
<reference evidence="3" key="1">
    <citation type="submission" date="2022-11" db="UniProtKB">
        <authorList>
            <consortium name="EnsemblMetazoa"/>
        </authorList>
    </citation>
    <scope>IDENTIFICATION</scope>
</reference>
<dbReference type="Pfam" id="PF10264">
    <property type="entry name" value="WHD_Storkhead"/>
    <property type="match status" value="1"/>
</dbReference>
<feature type="compositionally biased region" description="Polar residues" evidence="1">
    <location>
        <begin position="734"/>
        <end position="763"/>
    </location>
</feature>
<dbReference type="GeneID" id="119731799"/>
<dbReference type="GO" id="GO:0000977">
    <property type="term" value="F:RNA polymerase II transcription regulatory region sequence-specific DNA binding"/>
    <property type="evidence" value="ECO:0007669"/>
    <property type="project" value="TreeGrafter"/>
</dbReference>
<accession>A0A914AAV2</accession>
<feature type="compositionally biased region" description="Polar residues" evidence="1">
    <location>
        <begin position="204"/>
        <end position="226"/>
    </location>
</feature>
<evidence type="ECO:0000313" key="4">
    <source>
        <dbReference type="Proteomes" id="UP000887568"/>
    </source>
</evidence>
<dbReference type="OrthoDB" id="10020110at2759"/>
<dbReference type="GO" id="GO:0005737">
    <property type="term" value="C:cytoplasm"/>
    <property type="evidence" value="ECO:0007669"/>
    <property type="project" value="TreeGrafter"/>
</dbReference>
<feature type="compositionally biased region" description="Polar residues" evidence="1">
    <location>
        <begin position="811"/>
        <end position="822"/>
    </location>
</feature>
<dbReference type="GO" id="GO:0006357">
    <property type="term" value="P:regulation of transcription by RNA polymerase II"/>
    <property type="evidence" value="ECO:0007669"/>
    <property type="project" value="InterPro"/>
</dbReference>
<evidence type="ECO:0000313" key="3">
    <source>
        <dbReference type="EnsemblMetazoa" id="XP_038061000.1"/>
    </source>
</evidence>
<feature type="region of interest" description="Disordered" evidence="1">
    <location>
        <begin position="564"/>
        <end position="769"/>
    </location>
</feature>
<feature type="region of interest" description="Disordered" evidence="1">
    <location>
        <begin position="515"/>
        <end position="542"/>
    </location>
</feature>
<evidence type="ECO:0000259" key="2">
    <source>
        <dbReference type="Pfam" id="PF10264"/>
    </source>
</evidence>
<feature type="compositionally biased region" description="Basic and acidic residues" evidence="1">
    <location>
        <begin position="598"/>
        <end position="623"/>
    </location>
</feature>
<dbReference type="PANTHER" id="PTHR22437:SF0">
    <property type="entry name" value="FI21431P1"/>
    <property type="match status" value="1"/>
</dbReference>
<dbReference type="InterPro" id="IPR019391">
    <property type="entry name" value="Storkhead-box_WHD"/>
</dbReference>
<keyword evidence="4" id="KW-1185">Reference proteome</keyword>
<dbReference type="PANTHER" id="PTHR22437">
    <property type="entry name" value="WINGED HELIX DOMAIN-CONTAINING PROTEIN"/>
    <property type="match status" value="1"/>
</dbReference>
<sequence length="874" mass="98175">MAIAQYNQLTILNEFSLLDSFPGDVQGVEMAPIQQHQFIPLTEVLCLIISEMNKRKLMATPDTIRDKLAECYSKMPVPNPEIIHKSLNHLLVERKIEQNGNGKGYMIVGLDKLPPESPSGDELEHVVTKPKSKPVQQQQQQQQGDRVYLVYKDGELTRHALPASSNMVDKSTQTVRSRSDSSSPRPVSYPANPNMGTIYEKSHTIGTSSPSKQRNVDAQASPLQRSHSMRERRSPARRNNFDRTGSMRAKANELDTGYFTSDSEAKQSCFGRLLGKSAKKKAMAQTNMNHQTFSAQFPPSDIHDPFFNYAHWLGKSPQKVALNSVVASSPKSSSSKDKTKSSGASPSNGMGTSTKKDGAKKVHKDVNHYQVEHGRLTQTAKMLQQKYHDNAQESMPESEQEFLKPTLMYDEKFRTKVVSEQIQPGKNTKKNDKMKHYFTSIQSNKPQQMQPFDGISTENDSEIEMQRRNDIAAEKRRQKLEQLKERRQARIFTAHRAMKESEMVDPMDYPPAGMELPGSQMPSGSAGHPTSPGGGNANDMETPEPIRRQVMVMKRTETVEVKHAGLSPTSGPFPAALQTPKNYNGYRRSEPQANYNDPTEREQYYRDEEIDNYMREEQRKQLVDDMQDPMSSPQRDTNGFSSYPQHQGSQITVDRREGASQMTMAVNPRPISLDNLDNERPPPPPPIRFNSQSDRSPGHQPPVHSVHPSQVYMQSPTGIHPEYPSQIPVHQRVESLSSSTGDSGFNSPRSSLAQGHNNNSPVDQMTYDPLHNRHSTTTGIPVLIKPIPRQTQNDLDNQNIDNSNRMIKSTSNPTHLHSTFGKQVNPADPSVKRKFKSSDTMDAISDTSEKTAYSAMSRRSRLDRPKSFEVIGTV</sequence>
<evidence type="ECO:0000256" key="1">
    <source>
        <dbReference type="SAM" id="MobiDB-lite"/>
    </source>
</evidence>
<feature type="compositionally biased region" description="Polar residues" evidence="1">
    <location>
        <begin position="707"/>
        <end position="717"/>
    </location>
</feature>
<dbReference type="EnsemblMetazoa" id="XM_038205072.1">
    <property type="protein sequence ID" value="XP_038061000.1"/>
    <property type="gene ID" value="LOC119731799"/>
</dbReference>
<feature type="domain" description="Winged helix Storkhead-box1" evidence="2">
    <location>
        <begin position="30"/>
        <end position="108"/>
    </location>
</feature>
<dbReference type="RefSeq" id="XP_038061000.1">
    <property type="nucleotide sequence ID" value="XM_038205072.1"/>
</dbReference>
<name>A0A914AAV2_PATMI</name>